<evidence type="ECO:0000256" key="3">
    <source>
        <dbReference type="ARBA" id="ARBA00022630"/>
    </source>
</evidence>
<dbReference type="PANTHER" id="PTHR11552">
    <property type="entry name" value="GLUCOSE-METHANOL-CHOLINE GMC OXIDOREDUCTASE"/>
    <property type="match status" value="1"/>
</dbReference>
<feature type="domain" description="Glucose-methanol-choline oxidoreductase C-terminal" evidence="6">
    <location>
        <begin position="325"/>
        <end position="464"/>
    </location>
</feature>
<dbReference type="Pfam" id="PF00732">
    <property type="entry name" value="GMC_oxred_N"/>
    <property type="match status" value="1"/>
</dbReference>
<dbReference type="Gene3D" id="3.50.50.60">
    <property type="entry name" value="FAD/NAD(P)-binding domain"/>
    <property type="match status" value="1"/>
</dbReference>
<evidence type="ECO:0000256" key="2">
    <source>
        <dbReference type="ARBA" id="ARBA00010790"/>
    </source>
</evidence>
<dbReference type="InterPro" id="IPR012132">
    <property type="entry name" value="GMC_OxRdtase"/>
</dbReference>
<comment type="similarity">
    <text evidence="2">Belongs to the GMC oxidoreductase family.</text>
</comment>
<reference evidence="7 8" key="1">
    <citation type="submission" date="2022-04" db="EMBL/GenBank/DDBJ databases">
        <title>Leucobacter sp. isolated from rhizosphere of onion.</title>
        <authorList>
            <person name="Won M."/>
            <person name="Lee C.-M."/>
            <person name="Woen H.-Y."/>
            <person name="Kwon S.-W."/>
        </authorList>
    </citation>
    <scope>NUCLEOTIDE SEQUENCE [LARGE SCALE GENOMIC DNA]</scope>
    <source>
        <strain evidence="7 8">H25R-14</strain>
    </source>
</reference>
<dbReference type="Pfam" id="PF05199">
    <property type="entry name" value="GMC_oxred_C"/>
    <property type="match status" value="1"/>
</dbReference>
<organism evidence="7 8">
    <name type="scientific">Leucobacter rhizosphaerae</name>
    <dbReference type="NCBI Taxonomy" id="2932245"/>
    <lineage>
        <taxon>Bacteria</taxon>
        <taxon>Bacillati</taxon>
        <taxon>Actinomycetota</taxon>
        <taxon>Actinomycetes</taxon>
        <taxon>Micrococcales</taxon>
        <taxon>Microbacteriaceae</taxon>
        <taxon>Leucobacter</taxon>
    </lineage>
</organism>
<feature type="domain" description="Glucose-methanol-choline oxidoreductase N-terminal" evidence="5">
    <location>
        <begin position="6"/>
        <end position="261"/>
    </location>
</feature>
<evidence type="ECO:0000259" key="5">
    <source>
        <dbReference type="Pfam" id="PF00732"/>
    </source>
</evidence>
<evidence type="ECO:0000313" key="8">
    <source>
        <dbReference type="Proteomes" id="UP000831775"/>
    </source>
</evidence>
<comment type="cofactor">
    <cofactor evidence="1">
        <name>FAD</name>
        <dbReference type="ChEBI" id="CHEBI:57692"/>
    </cofactor>
</comment>
<evidence type="ECO:0000259" key="6">
    <source>
        <dbReference type="Pfam" id="PF05199"/>
    </source>
</evidence>
<dbReference type="SUPFAM" id="SSF51905">
    <property type="entry name" value="FAD/NAD(P)-binding domain"/>
    <property type="match status" value="1"/>
</dbReference>
<protein>
    <submittedName>
        <fullName evidence="7">GMC family oxidoreductase</fullName>
    </submittedName>
</protein>
<evidence type="ECO:0000256" key="1">
    <source>
        <dbReference type="ARBA" id="ARBA00001974"/>
    </source>
</evidence>
<gene>
    <name evidence="7" type="ORF">MUN76_06405</name>
</gene>
<dbReference type="RefSeq" id="WP_244688169.1">
    <property type="nucleotide sequence ID" value="NZ_CP095043.1"/>
</dbReference>
<dbReference type="Gene3D" id="3.30.410.40">
    <property type="match status" value="1"/>
</dbReference>
<keyword evidence="4" id="KW-0274">FAD</keyword>
<keyword evidence="8" id="KW-1185">Reference proteome</keyword>
<dbReference type="PANTHER" id="PTHR11552:SF147">
    <property type="entry name" value="CHOLINE DEHYDROGENASE, MITOCHONDRIAL"/>
    <property type="match status" value="1"/>
</dbReference>
<dbReference type="InterPro" id="IPR000172">
    <property type="entry name" value="GMC_OxRdtase_N"/>
</dbReference>
<evidence type="ECO:0000256" key="4">
    <source>
        <dbReference type="ARBA" id="ARBA00022827"/>
    </source>
</evidence>
<dbReference type="Proteomes" id="UP000831775">
    <property type="component" value="Chromosome"/>
</dbReference>
<name>A0ABY4FZ86_9MICO</name>
<dbReference type="EMBL" id="CP095043">
    <property type="protein sequence ID" value="UOQ61585.1"/>
    <property type="molecule type" value="Genomic_DNA"/>
</dbReference>
<dbReference type="SUPFAM" id="SSF54373">
    <property type="entry name" value="FAD-linked reductases, C-terminal domain"/>
    <property type="match status" value="1"/>
</dbReference>
<keyword evidence="3" id="KW-0285">Flavoprotein</keyword>
<dbReference type="InterPro" id="IPR036188">
    <property type="entry name" value="FAD/NAD-bd_sf"/>
</dbReference>
<dbReference type="InterPro" id="IPR007867">
    <property type="entry name" value="GMC_OxRtase_C"/>
</dbReference>
<dbReference type="PIRSF" id="PIRSF000137">
    <property type="entry name" value="Alcohol_oxidase"/>
    <property type="match status" value="1"/>
</dbReference>
<proteinExistence type="inferred from homology"/>
<sequence length="477" mass="51822">MGETVIIVGAGTAGCTAAARLSEDADRRVILLEAGPDNGHDPALQSVNWIDALGHRDAFYPDLLASKTVGGVAKLYQRGRGVGGSASTNAMLALPGLPLDYDNYAERYGLRWWSWDQVQPWFAQLKPTLTRSTESEQTPVDRALLRSGAELGLPDAVDAYTPEDGSALLYRTADRTGRKSSLELWLNPARDRPNLEIRPDSQVDRLLLDGRRVRGVRLVDGTEIRGDKVILCAGTFETPCILLRSGIDLPGIGQGLQDHPAASIYFSMKPEFRDPDPARPCIGAVMRLSSSVGEGDLHLLPLHGELLQSTPPAHGLLMAAVMRTRSAGSLRLNPEHPFAPPLVEERMLDDAQDRIAMREAVQATARVLAGAAFQEIIETAFIDEVGTPLEALEDDAVYEDWLSRYVGDYFHAVGTARMGREDDPMAVVDQLGHVHGLEDVAVWDASILPEVPSANTQLPVAMLAERLSAAYRSGELV</sequence>
<evidence type="ECO:0000313" key="7">
    <source>
        <dbReference type="EMBL" id="UOQ61585.1"/>
    </source>
</evidence>
<accession>A0ABY4FZ86</accession>